<feature type="domain" description="P-type ATPase A" evidence="7">
    <location>
        <begin position="48"/>
        <end position="80"/>
    </location>
</feature>
<dbReference type="EMBL" id="AKHW03000116">
    <property type="protein sequence ID" value="KYO49057.1"/>
    <property type="molecule type" value="Genomic_DNA"/>
</dbReference>
<keyword evidence="5" id="KW-0460">Magnesium</keyword>
<accession>A0A151PIY6</accession>
<evidence type="ECO:0000256" key="6">
    <source>
        <dbReference type="ARBA" id="ARBA00022967"/>
    </source>
</evidence>
<keyword evidence="2" id="KW-0479">Metal-binding</keyword>
<protein>
    <recommendedName>
        <fullName evidence="7">P-type ATPase A domain-containing protein</fullName>
    </recommendedName>
</protein>
<dbReference type="SUPFAM" id="SSF81653">
    <property type="entry name" value="Calcium ATPase, transduction domain A"/>
    <property type="match status" value="1"/>
</dbReference>
<sequence>MPCTRLGDKSGPVSLLPIHCRTQPPQAWRRSCPQSWFQGTWCWCYWGGLTVPCDAALLSGTAIVNESMLTAGESVPVTKTALPDPRQLVCSILYPKPTEFHLYCDARQGP</sequence>
<reference evidence="8 9" key="1">
    <citation type="journal article" date="2012" name="Genome Biol.">
        <title>Sequencing three crocodilian genomes to illuminate the evolution of archosaurs and amniotes.</title>
        <authorList>
            <person name="St John J.A."/>
            <person name="Braun E.L."/>
            <person name="Isberg S.R."/>
            <person name="Miles L.G."/>
            <person name="Chong A.Y."/>
            <person name="Gongora J."/>
            <person name="Dalzell P."/>
            <person name="Moran C."/>
            <person name="Bed'hom B."/>
            <person name="Abzhanov A."/>
            <person name="Burgess S.C."/>
            <person name="Cooksey A.M."/>
            <person name="Castoe T.A."/>
            <person name="Crawford N.G."/>
            <person name="Densmore L.D."/>
            <person name="Drew J.C."/>
            <person name="Edwards S.V."/>
            <person name="Faircloth B.C."/>
            <person name="Fujita M.K."/>
            <person name="Greenwold M.J."/>
            <person name="Hoffmann F.G."/>
            <person name="Howard J.M."/>
            <person name="Iguchi T."/>
            <person name="Janes D.E."/>
            <person name="Khan S.Y."/>
            <person name="Kohno S."/>
            <person name="de Koning A.J."/>
            <person name="Lance S.L."/>
            <person name="McCarthy F.M."/>
            <person name="McCormack J.E."/>
            <person name="Merchant M.E."/>
            <person name="Peterson D.G."/>
            <person name="Pollock D.D."/>
            <person name="Pourmand N."/>
            <person name="Raney B.J."/>
            <person name="Roessler K.A."/>
            <person name="Sanford J.R."/>
            <person name="Sawyer R.H."/>
            <person name="Schmidt C.J."/>
            <person name="Triplett E.W."/>
            <person name="Tuberville T.D."/>
            <person name="Venegas-Anaya M."/>
            <person name="Howard J.T."/>
            <person name="Jarvis E.D."/>
            <person name="Guillette L.J.Jr."/>
            <person name="Glenn T.C."/>
            <person name="Green R.E."/>
            <person name="Ray D.A."/>
        </authorList>
    </citation>
    <scope>NUCLEOTIDE SEQUENCE [LARGE SCALE GENOMIC DNA]</scope>
    <source>
        <strain evidence="8">KSC_2009_1</strain>
    </source>
</reference>
<dbReference type="GO" id="GO:0031902">
    <property type="term" value="C:late endosome membrane"/>
    <property type="evidence" value="ECO:0007669"/>
    <property type="project" value="TreeGrafter"/>
</dbReference>
<evidence type="ECO:0000259" key="7">
    <source>
        <dbReference type="Pfam" id="PF00122"/>
    </source>
</evidence>
<dbReference type="Pfam" id="PF00122">
    <property type="entry name" value="E1-E2_ATPase"/>
    <property type="match status" value="1"/>
</dbReference>
<name>A0A151PIY6_ALLMI</name>
<dbReference type="InterPro" id="IPR006544">
    <property type="entry name" value="P-type_TPase_V"/>
</dbReference>
<dbReference type="GO" id="GO:0006874">
    <property type="term" value="P:intracellular calcium ion homeostasis"/>
    <property type="evidence" value="ECO:0007669"/>
    <property type="project" value="TreeGrafter"/>
</dbReference>
<organism evidence="8 9">
    <name type="scientific">Alligator mississippiensis</name>
    <name type="common">American alligator</name>
    <dbReference type="NCBI Taxonomy" id="8496"/>
    <lineage>
        <taxon>Eukaryota</taxon>
        <taxon>Metazoa</taxon>
        <taxon>Chordata</taxon>
        <taxon>Craniata</taxon>
        <taxon>Vertebrata</taxon>
        <taxon>Euteleostomi</taxon>
        <taxon>Archelosauria</taxon>
        <taxon>Archosauria</taxon>
        <taxon>Crocodylia</taxon>
        <taxon>Alligatoridae</taxon>
        <taxon>Alligatorinae</taxon>
        <taxon>Alligator</taxon>
    </lineage>
</organism>
<proteinExistence type="predicted"/>
<keyword evidence="4" id="KW-0067">ATP-binding</keyword>
<dbReference type="PANTHER" id="PTHR45630">
    <property type="entry name" value="CATION-TRANSPORTING ATPASE-RELATED"/>
    <property type="match status" value="1"/>
</dbReference>
<dbReference type="AlphaFoldDB" id="A0A151PIY6"/>
<evidence type="ECO:0000313" key="9">
    <source>
        <dbReference type="Proteomes" id="UP000050525"/>
    </source>
</evidence>
<comment type="subcellular location">
    <subcellularLocation>
        <location evidence="1">Membrane</location>
        <topology evidence="1">Multi-pass membrane protein</topology>
    </subcellularLocation>
</comment>
<dbReference type="PANTHER" id="PTHR45630:SF12">
    <property type="entry name" value="POLYAMINE-TRANSPORTING ATPASE 13A3"/>
    <property type="match status" value="1"/>
</dbReference>
<gene>
    <name evidence="8" type="ORF">Y1Q_0006505</name>
</gene>
<keyword evidence="9" id="KW-1185">Reference proteome</keyword>
<dbReference type="GO" id="GO:0015203">
    <property type="term" value="F:polyamine transmembrane transporter activity"/>
    <property type="evidence" value="ECO:0007669"/>
    <property type="project" value="TreeGrafter"/>
</dbReference>
<keyword evidence="3" id="KW-0547">Nucleotide-binding</keyword>
<dbReference type="Gene3D" id="2.70.150.10">
    <property type="entry name" value="Calcium-transporting ATPase, cytoplasmic transduction domain A"/>
    <property type="match status" value="1"/>
</dbReference>
<evidence type="ECO:0000256" key="4">
    <source>
        <dbReference type="ARBA" id="ARBA00022840"/>
    </source>
</evidence>
<evidence type="ECO:0000313" key="8">
    <source>
        <dbReference type="EMBL" id="KYO49057.1"/>
    </source>
</evidence>
<dbReference type="GO" id="GO:0005524">
    <property type="term" value="F:ATP binding"/>
    <property type="evidence" value="ECO:0007669"/>
    <property type="project" value="UniProtKB-KW"/>
</dbReference>
<dbReference type="GO" id="GO:0019829">
    <property type="term" value="F:ATPase-coupled monoatomic cation transmembrane transporter activity"/>
    <property type="evidence" value="ECO:0007669"/>
    <property type="project" value="TreeGrafter"/>
</dbReference>
<comment type="caution">
    <text evidence="8">The sequence shown here is derived from an EMBL/GenBank/DDBJ whole genome shotgun (WGS) entry which is preliminary data.</text>
</comment>
<dbReference type="Proteomes" id="UP000050525">
    <property type="component" value="Unassembled WGS sequence"/>
</dbReference>
<evidence type="ECO:0000256" key="5">
    <source>
        <dbReference type="ARBA" id="ARBA00022842"/>
    </source>
</evidence>
<evidence type="ECO:0000256" key="3">
    <source>
        <dbReference type="ARBA" id="ARBA00022741"/>
    </source>
</evidence>
<dbReference type="GO" id="GO:0046872">
    <property type="term" value="F:metal ion binding"/>
    <property type="evidence" value="ECO:0007669"/>
    <property type="project" value="UniProtKB-KW"/>
</dbReference>
<dbReference type="InterPro" id="IPR008250">
    <property type="entry name" value="ATPase_P-typ_transduc_dom_A_sf"/>
</dbReference>
<dbReference type="GO" id="GO:0140358">
    <property type="term" value="F:P-type transmembrane transporter activity"/>
    <property type="evidence" value="ECO:0007669"/>
    <property type="project" value="InterPro"/>
</dbReference>
<evidence type="ECO:0000256" key="1">
    <source>
        <dbReference type="ARBA" id="ARBA00004141"/>
    </source>
</evidence>
<keyword evidence="6" id="KW-1278">Translocase</keyword>
<evidence type="ECO:0000256" key="2">
    <source>
        <dbReference type="ARBA" id="ARBA00022723"/>
    </source>
</evidence>
<dbReference type="InterPro" id="IPR059000">
    <property type="entry name" value="ATPase_P-type_domA"/>
</dbReference>